<organism evidence="1 2">
    <name type="scientific">Liparis tanakae</name>
    <name type="common">Tanaka's snailfish</name>
    <dbReference type="NCBI Taxonomy" id="230148"/>
    <lineage>
        <taxon>Eukaryota</taxon>
        <taxon>Metazoa</taxon>
        <taxon>Chordata</taxon>
        <taxon>Craniata</taxon>
        <taxon>Vertebrata</taxon>
        <taxon>Euteleostomi</taxon>
        <taxon>Actinopterygii</taxon>
        <taxon>Neopterygii</taxon>
        <taxon>Teleostei</taxon>
        <taxon>Neoteleostei</taxon>
        <taxon>Acanthomorphata</taxon>
        <taxon>Eupercaria</taxon>
        <taxon>Perciformes</taxon>
        <taxon>Cottioidei</taxon>
        <taxon>Cottales</taxon>
        <taxon>Liparidae</taxon>
        <taxon>Liparis</taxon>
    </lineage>
</organism>
<dbReference type="AlphaFoldDB" id="A0A4Z2GAH7"/>
<accession>A0A4Z2GAH7</accession>
<dbReference type="Proteomes" id="UP000314294">
    <property type="component" value="Unassembled WGS sequence"/>
</dbReference>
<evidence type="ECO:0000313" key="1">
    <source>
        <dbReference type="EMBL" id="TNN50221.1"/>
    </source>
</evidence>
<name>A0A4Z2GAH7_9TELE</name>
<protein>
    <submittedName>
        <fullName evidence="1">Uncharacterized protein</fullName>
    </submittedName>
</protein>
<sequence length="60" mass="6570">MAVSVSLTWYSVLPGPVRPGPVLLRTMTTLKNASNPRQLKCVEESPRVKVQVGEADESDM</sequence>
<reference evidence="1 2" key="1">
    <citation type="submission" date="2019-03" db="EMBL/GenBank/DDBJ databases">
        <title>First draft genome of Liparis tanakae, snailfish: a comprehensive survey of snailfish specific genes.</title>
        <authorList>
            <person name="Kim W."/>
            <person name="Song I."/>
            <person name="Jeong J.-H."/>
            <person name="Kim D."/>
            <person name="Kim S."/>
            <person name="Ryu S."/>
            <person name="Song J.Y."/>
            <person name="Lee S.K."/>
        </authorList>
    </citation>
    <scope>NUCLEOTIDE SEQUENCE [LARGE SCALE GENOMIC DNA]</scope>
    <source>
        <tissue evidence="1">Muscle</tissue>
    </source>
</reference>
<keyword evidence="2" id="KW-1185">Reference proteome</keyword>
<gene>
    <name evidence="1" type="ORF">EYF80_039558</name>
</gene>
<dbReference type="EMBL" id="SRLO01000626">
    <property type="protein sequence ID" value="TNN50221.1"/>
    <property type="molecule type" value="Genomic_DNA"/>
</dbReference>
<proteinExistence type="predicted"/>
<evidence type="ECO:0000313" key="2">
    <source>
        <dbReference type="Proteomes" id="UP000314294"/>
    </source>
</evidence>
<comment type="caution">
    <text evidence="1">The sequence shown here is derived from an EMBL/GenBank/DDBJ whole genome shotgun (WGS) entry which is preliminary data.</text>
</comment>